<reference evidence="3 4" key="1">
    <citation type="submission" date="2018-10" db="EMBL/GenBank/DDBJ databases">
        <title>Proposal of Lysobacter pythonis sp. nov. isolated from royal pythons (Python regius).</title>
        <authorList>
            <person name="Hans-Juergen B."/>
            <person name="Huptas C."/>
            <person name="Sandra B."/>
            <person name="Igor L."/>
            <person name="Joachim S."/>
            <person name="Siegfried S."/>
            <person name="Mareike W."/>
            <person name="Peter K."/>
        </authorList>
    </citation>
    <scope>NUCLEOTIDE SEQUENCE [LARGE SCALE GENOMIC DNA]</scope>
    <source>
        <strain evidence="3 4">4284/11</strain>
    </source>
</reference>
<dbReference type="InterPro" id="IPR012902">
    <property type="entry name" value="N_methyl_site"/>
</dbReference>
<keyword evidence="2" id="KW-0472">Membrane</keyword>
<dbReference type="Proteomes" id="UP000275012">
    <property type="component" value="Unassembled WGS sequence"/>
</dbReference>
<dbReference type="Pfam" id="PF07963">
    <property type="entry name" value="N_methyl"/>
    <property type="match status" value="1"/>
</dbReference>
<dbReference type="EMBL" id="RFLY01000013">
    <property type="protein sequence ID" value="RMH90861.1"/>
    <property type="molecule type" value="Genomic_DNA"/>
</dbReference>
<dbReference type="AlphaFoldDB" id="A0A3M2HMB9"/>
<keyword evidence="4" id="KW-1185">Reference proteome</keyword>
<dbReference type="NCBIfam" id="TIGR02532">
    <property type="entry name" value="IV_pilin_GFxxxE"/>
    <property type="match status" value="1"/>
</dbReference>
<keyword evidence="2" id="KW-1133">Transmembrane helix</keyword>
<evidence type="ECO:0000256" key="2">
    <source>
        <dbReference type="SAM" id="Phobius"/>
    </source>
</evidence>
<gene>
    <name evidence="3" type="ORF">EBB59_09575</name>
</gene>
<organism evidence="3 4">
    <name type="scientific">Solilutibacter pythonis</name>
    <dbReference type="NCBI Taxonomy" id="2483112"/>
    <lineage>
        <taxon>Bacteria</taxon>
        <taxon>Pseudomonadati</taxon>
        <taxon>Pseudomonadota</taxon>
        <taxon>Gammaproteobacteria</taxon>
        <taxon>Lysobacterales</taxon>
        <taxon>Lysobacteraceae</taxon>
        <taxon>Solilutibacter</taxon>
    </lineage>
</organism>
<accession>A0A3M2HMB9</accession>
<name>A0A3M2HMB9_9GAMM</name>
<evidence type="ECO:0000313" key="4">
    <source>
        <dbReference type="Proteomes" id="UP000275012"/>
    </source>
</evidence>
<proteinExistence type="predicted"/>
<dbReference type="OrthoDB" id="7864109at2"/>
<comment type="caution">
    <text evidence="3">The sequence shown here is derived from an EMBL/GenBank/DDBJ whole genome shotgun (WGS) entry which is preliminary data.</text>
</comment>
<evidence type="ECO:0000256" key="1">
    <source>
        <dbReference type="SAM" id="MobiDB-lite"/>
    </source>
</evidence>
<feature type="transmembrane region" description="Helical" evidence="2">
    <location>
        <begin position="21"/>
        <end position="43"/>
    </location>
</feature>
<keyword evidence="2" id="KW-0812">Transmembrane</keyword>
<protein>
    <submittedName>
        <fullName evidence="3">Prepilin-type N-terminal cleavage/methylation domain-containing protein</fullName>
    </submittedName>
</protein>
<dbReference type="RefSeq" id="WP_122101937.1">
    <property type="nucleotide sequence ID" value="NZ_RFLY01000013.1"/>
</dbReference>
<evidence type="ECO:0000313" key="3">
    <source>
        <dbReference type="EMBL" id="RMH90861.1"/>
    </source>
</evidence>
<sequence length="157" mass="16971">MRARTGRGIGGAQRGFSLIEIVVAFALMALVLTTALAVSARAYRQVDWSGRAAEAAQWAQSLADEAEGRPLALGRESGSVGAGRYRWSREVGEYRDPDGLILSADGQPRLWRSVLEVRWRDGEREHAIRLVGLRVGDTARPADDIPGAASPRPAPKP</sequence>
<feature type="region of interest" description="Disordered" evidence="1">
    <location>
        <begin position="138"/>
        <end position="157"/>
    </location>
</feature>
<dbReference type="PROSITE" id="PS00409">
    <property type="entry name" value="PROKAR_NTER_METHYL"/>
    <property type="match status" value="1"/>
</dbReference>